<sequence length="261" mass="27949">MRLGFVGTGTITEAIVTGLCTGGSDDRIAVSPRNAERAAQLAAAFPEVSIAGDNQAVVDAGADMLFLAIRPQVAEAVIRPLTFSPGQTVVSLVAAMDRESLLSWIGVDVTLVQAIPLPFVARRDGVTAIYPGNEQVSALFDRLGRAVPCDRKEEYDVLAAASAMMGTTFGVMERLTGWMQMQGMRDETARAYLAPLFSSLAQTALSSPEMSFTALREEFSTHGGLNEQVFRDFDTRGGTQALTEAMDRVLARIRTGIAPQD</sequence>
<comment type="caution">
    <text evidence="4">The sequence shown here is derived from an EMBL/GenBank/DDBJ whole genome shotgun (WGS) entry which is preliminary data.</text>
</comment>
<dbReference type="InterPro" id="IPR028939">
    <property type="entry name" value="P5C_Rdtase_cat_N"/>
</dbReference>
<dbReference type="SUPFAM" id="SSF51735">
    <property type="entry name" value="NAD(P)-binding Rossmann-fold domains"/>
    <property type="match status" value="1"/>
</dbReference>
<dbReference type="Proteomes" id="UP000192652">
    <property type="component" value="Unassembled WGS sequence"/>
</dbReference>
<dbReference type="Gene3D" id="1.10.3730.10">
    <property type="entry name" value="ProC C-terminal domain-like"/>
    <property type="match status" value="1"/>
</dbReference>
<dbReference type="SUPFAM" id="SSF48179">
    <property type="entry name" value="6-phosphogluconate dehydrogenase C-terminal domain-like"/>
    <property type="match status" value="1"/>
</dbReference>
<proteinExistence type="inferred from homology"/>
<evidence type="ECO:0000256" key="1">
    <source>
        <dbReference type="ARBA" id="ARBA00005525"/>
    </source>
</evidence>
<dbReference type="InterPro" id="IPR000304">
    <property type="entry name" value="Pyrroline-COOH_reductase"/>
</dbReference>
<name>A0ABX3P9P8_9HYPH</name>
<dbReference type="PIRSF" id="PIRSF000193">
    <property type="entry name" value="Pyrrol-5-carb_rd"/>
    <property type="match status" value="1"/>
</dbReference>
<feature type="domain" description="Pyrroline-5-carboxylate reductase catalytic N-terminal" evidence="2">
    <location>
        <begin position="2"/>
        <end position="94"/>
    </location>
</feature>
<evidence type="ECO:0000313" key="4">
    <source>
        <dbReference type="EMBL" id="OQP84400.1"/>
    </source>
</evidence>
<gene>
    <name evidence="4" type="ORF">BTR14_19750</name>
</gene>
<dbReference type="Pfam" id="PF14748">
    <property type="entry name" value="P5CR_dimer"/>
    <property type="match status" value="1"/>
</dbReference>
<organism evidence="4 5">
    <name type="scientific">Xaviernesmea rhizosphaerae</name>
    <dbReference type="NCBI Taxonomy" id="1672749"/>
    <lineage>
        <taxon>Bacteria</taxon>
        <taxon>Pseudomonadati</taxon>
        <taxon>Pseudomonadota</taxon>
        <taxon>Alphaproteobacteria</taxon>
        <taxon>Hyphomicrobiales</taxon>
        <taxon>Rhizobiaceae</taxon>
        <taxon>Rhizobium/Agrobacterium group</taxon>
        <taxon>Xaviernesmea</taxon>
    </lineage>
</organism>
<protein>
    <submittedName>
        <fullName evidence="4">Pyrroline-5-carboxylate reductase</fullName>
    </submittedName>
</protein>
<dbReference type="NCBIfam" id="NF005063">
    <property type="entry name" value="PRK06476.1"/>
    <property type="match status" value="1"/>
</dbReference>
<dbReference type="Pfam" id="PF03807">
    <property type="entry name" value="F420_oxidored"/>
    <property type="match status" value="1"/>
</dbReference>
<dbReference type="PANTHER" id="PTHR11645">
    <property type="entry name" value="PYRROLINE-5-CARBOXYLATE REDUCTASE"/>
    <property type="match status" value="1"/>
</dbReference>
<keyword evidence="5" id="KW-1185">Reference proteome</keyword>
<dbReference type="InterPro" id="IPR008927">
    <property type="entry name" value="6-PGluconate_DH-like_C_sf"/>
</dbReference>
<reference evidence="4 5" key="1">
    <citation type="journal article" date="2017" name="Antonie Van Leeuwenhoek">
        <title>Rhizobium rhizosphaerae sp. nov., a novel species isolated from rice rhizosphere.</title>
        <authorList>
            <person name="Zhao J.J."/>
            <person name="Zhang J."/>
            <person name="Zhang R.J."/>
            <person name="Zhang C.W."/>
            <person name="Yin H.Q."/>
            <person name="Zhang X.X."/>
        </authorList>
    </citation>
    <scope>NUCLEOTIDE SEQUENCE [LARGE SCALE GENOMIC DNA]</scope>
    <source>
        <strain evidence="4 5">RD15</strain>
    </source>
</reference>
<feature type="domain" description="Pyrroline-5-carboxylate reductase dimerisation" evidence="3">
    <location>
        <begin position="157"/>
        <end position="254"/>
    </location>
</feature>
<evidence type="ECO:0000259" key="3">
    <source>
        <dbReference type="Pfam" id="PF14748"/>
    </source>
</evidence>
<dbReference type="Gene3D" id="3.40.50.720">
    <property type="entry name" value="NAD(P)-binding Rossmann-like Domain"/>
    <property type="match status" value="1"/>
</dbReference>
<dbReference type="EMBL" id="MSPX01000021">
    <property type="protein sequence ID" value="OQP84400.1"/>
    <property type="molecule type" value="Genomic_DNA"/>
</dbReference>
<accession>A0ABX3P9P8</accession>
<evidence type="ECO:0000259" key="2">
    <source>
        <dbReference type="Pfam" id="PF03807"/>
    </source>
</evidence>
<evidence type="ECO:0000313" key="5">
    <source>
        <dbReference type="Proteomes" id="UP000192652"/>
    </source>
</evidence>
<dbReference type="InterPro" id="IPR036291">
    <property type="entry name" value="NAD(P)-bd_dom_sf"/>
</dbReference>
<comment type="similarity">
    <text evidence="1">Belongs to the pyrroline-5-carboxylate reductase family.</text>
</comment>
<dbReference type="InterPro" id="IPR029036">
    <property type="entry name" value="P5CR_dimer"/>
</dbReference>
<dbReference type="PANTHER" id="PTHR11645:SF13">
    <property type="entry name" value="PYRROLINE-5-CARBOXYLATE REDUCTASE CATALYTIC N-TERMINAL DOMAIN-CONTAINING PROTEIN"/>
    <property type="match status" value="1"/>
</dbReference>
<dbReference type="RefSeq" id="WP_081177428.1">
    <property type="nucleotide sequence ID" value="NZ_MSPX01000021.1"/>
</dbReference>